<sequence length="282" mass="30972">MACDLFLSMTIIYLMTNRLARVAVGIAVGGLMGGLYAFLSQAINGLFLPGVPLKPSGAGSFLEFIWRYFLSGALLGGVASFPESKWLGTFLGGFAGALGVTLLGISSLRGGEERALGLFVMAFYLFLPLVVMYMSFAYLVRLGVNSQFPDPQHPELWARRFLVPLLLLILVIFVSAFSLYGRAERKAFQTVHQMVEEARKATNVQSLPVSFQSIQGYLENARGAYFLSLSDRVDLFMGPQPVNSPLSQFLIVGEFENGFSFACLFQGEQTIVPYCTNFSFIP</sequence>
<accession>E8N4T9</accession>
<dbReference type="AlphaFoldDB" id="E8N4T9"/>
<name>E8N4T9_ANATU</name>
<evidence type="ECO:0000313" key="3">
    <source>
        <dbReference type="Proteomes" id="UP000008922"/>
    </source>
</evidence>
<gene>
    <name evidence="2" type="ordered locus">ANT_14250</name>
</gene>
<keyword evidence="1" id="KW-0472">Membrane</keyword>
<keyword evidence="3" id="KW-1185">Reference proteome</keyword>
<proteinExistence type="predicted"/>
<feature type="transmembrane region" description="Helical" evidence="1">
    <location>
        <begin position="117"/>
        <end position="141"/>
    </location>
</feature>
<dbReference type="InParanoid" id="E8N4T9"/>
<dbReference type="KEGG" id="atm:ANT_14250"/>
<keyword evidence="1" id="KW-1133">Transmembrane helix</keyword>
<dbReference type="EMBL" id="AP012029">
    <property type="protein sequence ID" value="BAJ63453.1"/>
    <property type="molecule type" value="Genomic_DNA"/>
</dbReference>
<feature type="transmembrane region" description="Helical" evidence="1">
    <location>
        <begin position="86"/>
        <end position="105"/>
    </location>
</feature>
<dbReference type="STRING" id="926569.ANT_14250"/>
<evidence type="ECO:0000313" key="2">
    <source>
        <dbReference type="EMBL" id="BAJ63453.1"/>
    </source>
</evidence>
<dbReference type="HOGENOM" id="CLU_985692_0_0_0"/>
<feature type="transmembrane region" description="Helical" evidence="1">
    <location>
        <begin position="161"/>
        <end position="180"/>
    </location>
</feature>
<keyword evidence="1" id="KW-0812">Transmembrane</keyword>
<evidence type="ECO:0000256" key="1">
    <source>
        <dbReference type="SAM" id="Phobius"/>
    </source>
</evidence>
<protein>
    <submittedName>
        <fullName evidence="2">Uncharacterized protein</fullName>
    </submittedName>
</protein>
<feature type="transmembrane region" description="Helical" evidence="1">
    <location>
        <begin position="20"/>
        <end position="39"/>
    </location>
</feature>
<dbReference type="Proteomes" id="UP000008922">
    <property type="component" value="Chromosome"/>
</dbReference>
<organism evidence="2 3">
    <name type="scientific">Anaerolinea thermophila (strain DSM 14523 / JCM 11388 / NBRC 100420 / UNI-1)</name>
    <dbReference type="NCBI Taxonomy" id="926569"/>
    <lineage>
        <taxon>Bacteria</taxon>
        <taxon>Bacillati</taxon>
        <taxon>Chloroflexota</taxon>
        <taxon>Anaerolineae</taxon>
        <taxon>Anaerolineales</taxon>
        <taxon>Anaerolineaceae</taxon>
        <taxon>Anaerolinea</taxon>
    </lineage>
</organism>
<reference evidence="2 3" key="1">
    <citation type="submission" date="2010-12" db="EMBL/GenBank/DDBJ databases">
        <title>Whole genome sequence of Anaerolinea thermophila UNI-1.</title>
        <authorList>
            <person name="Narita-Yamada S."/>
            <person name="Kishi E."/>
            <person name="Watanabe Y."/>
            <person name="Takasaki K."/>
            <person name="Ankai A."/>
            <person name="Oguchi A."/>
            <person name="Fukui S."/>
            <person name="Takahashi M."/>
            <person name="Yashiro I."/>
            <person name="Hosoyama A."/>
            <person name="Sekiguchi Y."/>
            <person name="Hanada S."/>
            <person name="Fujita N."/>
        </authorList>
    </citation>
    <scope>NUCLEOTIDE SEQUENCE [LARGE SCALE GENOMIC DNA]</scope>
    <source>
        <strain evidence="3">DSM 14523 / JCM 11388 / NBRC 100420 / UNI-1</strain>
    </source>
</reference>